<keyword evidence="1" id="KW-0472">Membrane</keyword>
<sequence>MIPNMITLISKYSKVLNPIIILVFVFMVHYMAWLQAKDLGHFRASNSTALSPFNPSTTSVEPGTVAFMIAKMPFLISNTWPGSKHFITTNGAANWGQAFAGINASFPEHLVYCLPGNIVPFSKFNHGDKLNSVGMHYVNNVIASDSHGCTSYQLRLKDSHKYT</sequence>
<proteinExistence type="predicted"/>
<reference evidence="2" key="1">
    <citation type="submission" date="2020-03" db="EMBL/GenBank/DDBJ databases">
        <title>The deep terrestrial virosphere.</title>
        <authorList>
            <person name="Holmfeldt K."/>
            <person name="Nilsson E."/>
            <person name="Simone D."/>
            <person name="Lopez-Fernandez M."/>
            <person name="Wu X."/>
            <person name="de Brujin I."/>
            <person name="Lundin D."/>
            <person name="Andersson A."/>
            <person name="Bertilsson S."/>
            <person name="Dopson M."/>
        </authorList>
    </citation>
    <scope>NUCLEOTIDE SEQUENCE</scope>
    <source>
        <strain evidence="2">MM415A00570</strain>
    </source>
</reference>
<dbReference type="EMBL" id="MT142451">
    <property type="protein sequence ID" value="QJA81213.1"/>
    <property type="molecule type" value="Genomic_DNA"/>
</dbReference>
<evidence type="ECO:0000256" key="1">
    <source>
        <dbReference type="SAM" id="Phobius"/>
    </source>
</evidence>
<protein>
    <submittedName>
        <fullName evidence="2">Uncharacterized protein</fullName>
    </submittedName>
</protein>
<organism evidence="2">
    <name type="scientific">viral metagenome</name>
    <dbReference type="NCBI Taxonomy" id="1070528"/>
    <lineage>
        <taxon>unclassified sequences</taxon>
        <taxon>metagenomes</taxon>
        <taxon>organismal metagenomes</taxon>
    </lineage>
</organism>
<dbReference type="AlphaFoldDB" id="A0A6M3KGY5"/>
<accession>A0A6M3KGY5</accession>
<name>A0A6M3KGY5_9ZZZZ</name>
<keyword evidence="1" id="KW-1133">Transmembrane helix</keyword>
<feature type="transmembrane region" description="Helical" evidence="1">
    <location>
        <begin position="15"/>
        <end position="33"/>
    </location>
</feature>
<evidence type="ECO:0000313" key="2">
    <source>
        <dbReference type="EMBL" id="QJA81213.1"/>
    </source>
</evidence>
<keyword evidence="1" id="KW-0812">Transmembrane</keyword>
<gene>
    <name evidence="2" type="ORF">MM415A00570_0024</name>
</gene>